<organism evidence="2 3">
    <name type="scientific">Xenopus laevis</name>
    <name type="common">African clawed frog</name>
    <dbReference type="NCBI Taxonomy" id="8355"/>
    <lineage>
        <taxon>Eukaryota</taxon>
        <taxon>Metazoa</taxon>
        <taxon>Chordata</taxon>
        <taxon>Craniata</taxon>
        <taxon>Vertebrata</taxon>
        <taxon>Euteleostomi</taxon>
        <taxon>Amphibia</taxon>
        <taxon>Batrachia</taxon>
        <taxon>Anura</taxon>
        <taxon>Pipoidea</taxon>
        <taxon>Pipidae</taxon>
        <taxon>Xenopodinae</taxon>
        <taxon>Xenopus</taxon>
        <taxon>Xenopus</taxon>
    </lineage>
</organism>
<name>A0A974H2R6_XENLA</name>
<evidence type="ECO:0000313" key="2">
    <source>
        <dbReference type="EMBL" id="OCT62266.1"/>
    </source>
</evidence>
<gene>
    <name evidence="2" type="ORF">XELAEV_18043350mg</name>
</gene>
<accession>A0A974H2R6</accession>
<dbReference type="EMBL" id="CM004482">
    <property type="protein sequence ID" value="OCT62266.1"/>
    <property type="molecule type" value="Genomic_DNA"/>
</dbReference>
<dbReference type="Proteomes" id="UP000694892">
    <property type="component" value="Chromosome 9_10L"/>
</dbReference>
<reference evidence="3" key="1">
    <citation type="journal article" date="2016" name="Nature">
        <title>Genome evolution in the allotetraploid frog Xenopus laevis.</title>
        <authorList>
            <person name="Session A.M."/>
            <person name="Uno Y."/>
            <person name="Kwon T."/>
            <person name="Chapman J.A."/>
            <person name="Toyoda A."/>
            <person name="Takahashi S."/>
            <person name="Fukui A."/>
            <person name="Hikosaka A."/>
            <person name="Suzuki A."/>
            <person name="Kondo M."/>
            <person name="van Heeringen S.J."/>
            <person name="Quigley I."/>
            <person name="Heinz S."/>
            <person name="Ogino H."/>
            <person name="Ochi H."/>
            <person name="Hellsten U."/>
            <person name="Lyons J.B."/>
            <person name="Simakov O."/>
            <person name="Putnam N."/>
            <person name="Stites J."/>
            <person name="Kuroki Y."/>
            <person name="Tanaka T."/>
            <person name="Michiue T."/>
            <person name="Watanabe M."/>
            <person name="Bogdanovic O."/>
            <person name="Lister R."/>
            <person name="Georgiou G."/>
            <person name="Paranjpe S.S."/>
            <person name="van Kruijsbergen I."/>
            <person name="Shu S."/>
            <person name="Carlson J."/>
            <person name="Kinoshita T."/>
            <person name="Ohta Y."/>
            <person name="Mawaribuchi S."/>
            <person name="Jenkins J."/>
            <person name="Grimwood J."/>
            <person name="Schmutz J."/>
            <person name="Mitros T."/>
            <person name="Mozaffari S.V."/>
            <person name="Suzuki Y."/>
            <person name="Haramoto Y."/>
            <person name="Yamamoto T.S."/>
            <person name="Takagi C."/>
            <person name="Heald R."/>
            <person name="Miller K."/>
            <person name="Haudenschild C."/>
            <person name="Kitzman J."/>
            <person name="Nakayama T."/>
            <person name="Izutsu Y."/>
            <person name="Robert J."/>
            <person name="Fortriede J."/>
            <person name="Burns K."/>
            <person name="Lotay V."/>
            <person name="Karimi K."/>
            <person name="Yasuoka Y."/>
            <person name="Dichmann D.S."/>
            <person name="Flajnik M.F."/>
            <person name="Houston D.W."/>
            <person name="Shendure J."/>
            <person name="DuPasquier L."/>
            <person name="Vize P.D."/>
            <person name="Zorn A.M."/>
            <person name="Ito M."/>
            <person name="Marcotte E.M."/>
            <person name="Wallingford J.B."/>
            <person name="Ito Y."/>
            <person name="Asashima M."/>
            <person name="Ueno N."/>
            <person name="Matsuda Y."/>
            <person name="Veenstra G.J."/>
            <person name="Fujiyama A."/>
            <person name="Harland R.M."/>
            <person name="Taira M."/>
            <person name="Rokhsar D.S."/>
        </authorList>
    </citation>
    <scope>NUCLEOTIDE SEQUENCE [LARGE SCALE GENOMIC DNA]</scope>
    <source>
        <strain evidence="3">J</strain>
    </source>
</reference>
<proteinExistence type="predicted"/>
<dbReference type="AlphaFoldDB" id="A0A974H2R6"/>
<evidence type="ECO:0000313" key="3">
    <source>
        <dbReference type="Proteomes" id="UP000694892"/>
    </source>
</evidence>
<protein>
    <submittedName>
        <fullName evidence="2">Uncharacterized protein</fullName>
    </submittedName>
</protein>
<sequence length="95" mass="10831">MGLELCQTQCHHLQVWIRRKRLGGGYFAQRYKYKFNGNTKDNDRPSPRSPTFHGLQASGSTAATANKNVLTEPFPSARMLLLWPFSNCRTRTTNS</sequence>
<evidence type="ECO:0000256" key="1">
    <source>
        <dbReference type="SAM" id="MobiDB-lite"/>
    </source>
</evidence>
<feature type="region of interest" description="Disordered" evidence="1">
    <location>
        <begin position="37"/>
        <end position="60"/>
    </location>
</feature>